<protein>
    <recommendedName>
        <fullName evidence="2">Uncharacterized protein YyaB-like PH domain-containing protein</fullName>
    </recommendedName>
</protein>
<keyword evidence="4" id="KW-1185">Reference proteome</keyword>
<proteinExistence type="predicted"/>
<feature type="transmembrane region" description="Helical" evidence="1">
    <location>
        <begin position="37"/>
        <end position="62"/>
    </location>
</feature>
<reference evidence="3 4" key="1">
    <citation type="journal article" date="2018" name="BMC Genomics">
        <title>Whole genome sequencing and function prediction of 133 gut anaerobes isolated from chicken caecum in pure cultures.</title>
        <authorList>
            <person name="Medvecky M."/>
            <person name="Cejkova D."/>
            <person name="Polansky O."/>
            <person name="Karasova D."/>
            <person name="Kubasova T."/>
            <person name="Cizek A."/>
            <person name="Rychlik I."/>
        </authorList>
    </citation>
    <scope>NUCLEOTIDE SEQUENCE [LARGE SCALE GENOMIC DNA]</scope>
    <source>
        <strain evidence="3 4">An13</strain>
    </source>
</reference>
<keyword evidence="1" id="KW-0812">Transmembrane</keyword>
<evidence type="ECO:0000313" key="3">
    <source>
        <dbReference type="EMBL" id="OUQ33140.1"/>
    </source>
</evidence>
<keyword evidence="1" id="KW-1133">Transmembrane helix</keyword>
<keyword evidence="1" id="KW-0472">Membrane</keyword>
<dbReference type="Proteomes" id="UP000195305">
    <property type="component" value="Unassembled WGS sequence"/>
</dbReference>
<gene>
    <name evidence="3" type="ORF">B5E75_11405</name>
</gene>
<feature type="domain" description="Uncharacterized protein YyaB-like PH" evidence="2">
    <location>
        <begin position="60"/>
        <end position="139"/>
    </location>
</feature>
<dbReference type="OrthoDB" id="6658731at2"/>
<evidence type="ECO:0000259" key="2">
    <source>
        <dbReference type="Pfam" id="PF06713"/>
    </source>
</evidence>
<accession>A0A1Y4SUQ6</accession>
<evidence type="ECO:0000313" key="4">
    <source>
        <dbReference type="Proteomes" id="UP000195305"/>
    </source>
</evidence>
<dbReference type="InterPro" id="IPR009589">
    <property type="entry name" value="PH_YyaB-like"/>
</dbReference>
<dbReference type="EMBL" id="NFLJ01000037">
    <property type="protein sequence ID" value="OUQ33140.1"/>
    <property type="molecule type" value="Genomic_DNA"/>
</dbReference>
<dbReference type="GO" id="GO:0030153">
    <property type="term" value="P:bacteriocin immunity"/>
    <property type="evidence" value="ECO:0007669"/>
    <property type="project" value="InterPro"/>
</dbReference>
<organism evidence="3 4">
    <name type="scientific">Massilimicrobiota timonensis</name>
    <dbReference type="NCBI Taxonomy" id="1776392"/>
    <lineage>
        <taxon>Bacteria</taxon>
        <taxon>Bacillati</taxon>
        <taxon>Bacillota</taxon>
        <taxon>Erysipelotrichia</taxon>
        <taxon>Erysipelotrichales</taxon>
        <taxon>Erysipelotrichaceae</taxon>
        <taxon>Massilimicrobiota</taxon>
    </lineage>
</organism>
<comment type="caution">
    <text evidence="3">The sequence shown here is derived from an EMBL/GenBank/DDBJ whole genome shotgun (WGS) entry which is preliminary data.</text>
</comment>
<dbReference type="RefSeq" id="WP_087359349.1">
    <property type="nucleotide sequence ID" value="NZ_AP031415.1"/>
</dbReference>
<evidence type="ECO:0000256" key="1">
    <source>
        <dbReference type="SAM" id="Phobius"/>
    </source>
</evidence>
<dbReference type="Pfam" id="PF06713">
    <property type="entry name" value="bPH_4"/>
    <property type="match status" value="1"/>
</dbReference>
<feature type="transmembrane region" description="Helical" evidence="1">
    <location>
        <begin position="12"/>
        <end position="31"/>
    </location>
</feature>
<sequence>MKRYRSKIGIMWIIAMSVIVYGNYEIIKLLIGDFSWLGFWFIVIIFGGVDVLMIACTIGTYYEFHEDYLEVKCGFFFHEDIPYLDIRSFKETHNPLSSCGLSLDRIDMIYKAQKGRNGNSEVLISPVKKQEFIQELEKRSRIFMTK</sequence>
<name>A0A1Y4SUQ6_9FIRM</name>
<dbReference type="AlphaFoldDB" id="A0A1Y4SUQ6"/>